<feature type="compositionally biased region" description="Acidic residues" evidence="6">
    <location>
        <begin position="1905"/>
        <end position="1940"/>
    </location>
</feature>
<feature type="compositionally biased region" description="Basic and acidic residues" evidence="6">
    <location>
        <begin position="343"/>
        <end position="354"/>
    </location>
</feature>
<feature type="compositionally biased region" description="Acidic residues" evidence="6">
    <location>
        <begin position="1862"/>
        <end position="1877"/>
    </location>
</feature>
<evidence type="ECO:0000256" key="6">
    <source>
        <dbReference type="SAM" id="MobiDB-lite"/>
    </source>
</evidence>
<dbReference type="GO" id="GO:0005634">
    <property type="term" value="C:nucleus"/>
    <property type="evidence" value="ECO:0007669"/>
    <property type="project" value="UniProtKB-SubCell"/>
</dbReference>
<dbReference type="InterPro" id="IPR033053">
    <property type="entry name" value="Hir3/CABIN1"/>
</dbReference>
<evidence type="ECO:0000256" key="4">
    <source>
        <dbReference type="ARBA" id="ARBA00014848"/>
    </source>
</evidence>
<dbReference type="PANTHER" id="PTHR15502:SF7">
    <property type="entry name" value="CALCINEURIN-BINDING PROTEIN CABIN-1"/>
    <property type="match status" value="1"/>
</dbReference>
<evidence type="ECO:0000313" key="7">
    <source>
        <dbReference type="EMBL" id="KAK4213680.1"/>
    </source>
</evidence>
<evidence type="ECO:0000256" key="1">
    <source>
        <dbReference type="ARBA" id="ARBA00002687"/>
    </source>
</evidence>
<feature type="region of interest" description="Disordered" evidence="6">
    <location>
        <begin position="1718"/>
        <end position="2088"/>
    </location>
</feature>
<feature type="compositionally biased region" description="Basic and acidic residues" evidence="6">
    <location>
        <begin position="1941"/>
        <end position="1950"/>
    </location>
</feature>
<dbReference type="PANTHER" id="PTHR15502">
    <property type="entry name" value="CALCINEURIN-BINDING PROTEIN CABIN 1-RELATED"/>
    <property type="match status" value="1"/>
</dbReference>
<dbReference type="GO" id="GO:0031491">
    <property type="term" value="F:nucleosome binding"/>
    <property type="evidence" value="ECO:0007669"/>
    <property type="project" value="TreeGrafter"/>
</dbReference>
<organism evidence="7 8">
    <name type="scientific">Rhypophila decipiens</name>
    <dbReference type="NCBI Taxonomy" id="261697"/>
    <lineage>
        <taxon>Eukaryota</taxon>
        <taxon>Fungi</taxon>
        <taxon>Dikarya</taxon>
        <taxon>Ascomycota</taxon>
        <taxon>Pezizomycotina</taxon>
        <taxon>Sordariomycetes</taxon>
        <taxon>Sordariomycetidae</taxon>
        <taxon>Sordariales</taxon>
        <taxon>Naviculisporaceae</taxon>
        <taxon>Rhypophila</taxon>
    </lineage>
</organism>
<feature type="compositionally biased region" description="Acidic residues" evidence="6">
    <location>
        <begin position="1951"/>
        <end position="2088"/>
    </location>
</feature>
<evidence type="ECO:0000256" key="2">
    <source>
        <dbReference type="ARBA" id="ARBA00004123"/>
    </source>
</evidence>
<evidence type="ECO:0000256" key="5">
    <source>
        <dbReference type="ARBA" id="ARBA00023242"/>
    </source>
</evidence>
<comment type="caution">
    <text evidence="7">The sequence shown here is derived from an EMBL/GenBank/DDBJ whole genome shotgun (WGS) entry which is preliminary data.</text>
</comment>
<feature type="compositionally biased region" description="Basic and acidic residues" evidence="6">
    <location>
        <begin position="1752"/>
        <end position="1761"/>
    </location>
</feature>
<feature type="compositionally biased region" description="Acidic residues" evidence="6">
    <location>
        <begin position="1802"/>
        <end position="1820"/>
    </location>
</feature>
<feature type="compositionally biased region" description="Low complexity" evidence="6">
    <location>
        <begin position="355"/>
        <end position="367"/>
    </location>
</feature>
<reference evidence="7" key="2">
    <citation type="submission" date="2023-05" db="EMBL/GenBank/DDBJ databases">
        <authorList>
            <consortium name="Lawrence Berkeley National Laboratory"/>
            <person name="Steindorff A."/>
            <person name="Hensen N."/>
            <person name="Bonometti L."/>
            <person name="Westerberg I."/>
            <person name="Brannstrom I.O."/>
            <person name="Guillou S."/>
            <person name="Cros-Aarteil S."/>
            <person name="Calhoun S."/>
            <person name="Haridas S."/>
            <person name="Kuo A."/>
            <person name="Mondo S."/>
            <person name="Pangilinan J."/>
            <person name="Riley R."/>
            <person name="Labutti K."/>
            <person name="Andreopoulos B."/>
            <person name="Lipzen A."/>
            <person name="Chen C."/>
            <person name="Yanf M."/>
            <person name="Daum C."/>
            <person name="Ng V."/>
            <person name="Clum A."/>
            <person name="Ohm R."/>
            <person name="Martin F."/>
            <person name="Silar P."/>
            <person name="Natvig D."/>
            <person name="Lalanne C."/>
            <person name="Gautier V."/>
            <person name="Ament-Velasquez S.L."/>
            <person name="Kruys A."/>
            <person name="Hutchinson M.I."/>
            <person name="Powell A.J."/>
            <person name="Barry K."/>
            <person name="Miller A.N."/>
            <person name="Grigoriev I.V."/>
            <person name="Debuchy R."/>
            <person name="Gladieux P."/>
            <person name="Thoren M.H."/>
            <person name="Johannesson H."/>
        </authorList>
    </citation>
    <scope>NUCLEOTIDE SEQUENCE</scope>
    <source>
        <strain evidence="7">PSN293</strain>
    </source>
</reference>
<evidence type="ECO:0000256" key="3">
    <source>
        <dbReference type="ARBA" id="ARBA00007335"/>
    </source>
</evidence>
<feature type="compositionally biased region" description="Low complexity" evidence="6">
    <location>
        <begin position="1891"/>
        <end position="1904"/>
    </location>
</feature>
<proteinExistence type="inferred from homology"/>
<accession>A0AAN6Y987</accession>
<keyword evidence="5" id="KW-0539">Nucleus</keyword>
<comment type="function">
    <text evidence="1">Has a role in a nucleosome assembly pathway that is required for the integrity of heterochromatin and proper chromosome segregation.</text>
</comment>
<evidence type="ECO:0000313" key="8">
    <source>
        <dbReference type="Proteomes" id="UP001301769"/>
    </source>
</evidence>
<dbReference type="GO" id="GO:0006325">
    <property type="term" value="P:chromatin organization"/>
    <property type="evidence" value="ECO:0007669"/>
    <property type="project" value="InterPro"/>
</dbReference>
<comment type="similarity">
    <text evidence="3">Belongs to the HIR3 family.</text>
</comment>
<feature type="region of interest" description="Disordered" evidence="6">
    <location>
        <begin position="1669"/>
        <end position="1691"/>
    </location>
</feature>
<comment type="subcellular location">
    <subcellularLocation>
        <location evidence="2">Nucleus</location>
    </subcellularLocation>
</comment>
<dbReference type="EMBL" id="MU858105">
    <property type="protein sequence ID" value="KAK4213680.1"/>
    <property type="molecule type" value="Genomic_DNA"/>
</dbReference>
<sequence length="2088" mass="234803">MPPFQAINVEPEDNLVEEIDDTKEIHVEDALKRFQTALKFHAQGPRFFDEAADAYDALFQAEIFKYPESKTEYERNERNPDGSLLIEPTFTPGLDLTGADPDGVDNTYPQALYLSYKNHGQFIIDRIKQKAQARSLDDKALLEDPEIREDAQRALDEFDAALDRDPSDPEVWGKTARVAAFLKSARISRYSLEAAIELDDDPAVVDVEPPSLAEALAGEQLREQLEVLDDKMALTHPIMKPFCEKSLPTFLRQYLDPIPFLPNPTKSLATLATCRKDGGALRIDIDVPSSSWAELGVALVQFASDHGFSGDGVSITLPNVDDNVQMEVDRQLQLAEEVSSPNKKKDSPAEKSKQSESGAPESAPAAEDAGKDRSVALPSRKRSQSAAGLVEPPDDEAADNKRSKRTRRRDTEVMDPATLLATQLQPFQAADQNLFQMTKDLLENLGVTDKITLEGISEILESCSSDNRTAKIRNTATLDLREAILNFDPDTADILLSEREIPQLSLSAFLEHSKSSSQRTQEPPAFDEVRDLRSFAESLNTGWNTIHDMVFEYVKALAKGYAKFKWSEQLKYAVLQVIGRLSECIYQRVLEDFEVAQVSGQVEGAATEIPHLVQMLFELHLDVYESITNPNSVVDATTRIETKARLDKWMDLATQVHAWRSGEDDDSLSLRFLWGAVIFNTLSKDISRDHILACWHSLRDHISSSLAPEITLPNNAVMPEISTAAAEREISKLTTMDFFLSIFQGNMGDAPSIIRTLEPVLNPDSVYVTFPPSPEAVEDGGDLSKQKEVKKPIKECASQGLLDLWKFLQTSSTELRLLLWAKLGDAYGQIDYPTKQFSCFLRSIETVVYDFEREDYVGLPKESRKVLFMTMLKALDDLIIQSLYLAINNNSSFDIIDEDHLHSTLSALAKVSCLLHVAAMFEDEVSIGMVQAPTSSKVFSSFLTKLREMQVRTWCLQYTVIKVGISLHPSIFPKRENDLADYLAAVHQVLGLRKCCKVSNQIFLKMMRIELLKQKDMENWEDYLGQVLYDLHGLKLGVGVWDLQDHGCTTSTLDRKQAMALVEKITVLANRMTMRDLIKSELKNTIEQMQQAIGSPKSTPHMTRNLRNFNEYIKTPIHPLHLYQSLSGSIDLDAITINTPESAPAKQGWFFLLGLIALTKFKAVDLNRRQTPGATDDLRIATTFFRLQLQFTPDHWEAWFRLAQCFDCELDEMVLWSADKMNKDRADLVKLQRHSVHCYTLALSYAYGLDSSPMELADPEDEQDAVYDLYYEFGMRMYASSREPFAMEPFKHSDQERFFIQTAGPGTFKKILHPEMTDYQVWRFAANMFRKAMRGKPKDWRNHYMLAKCLWKMHQKPLSESEVERGLTRPTVQMVLQALEKAVEVTRYLPKPRSGQDPILEPHYKIVSIVHKLVVRGDLPVQEGADLLQRQPYAPNRGEKVTVGDLDNWEAYVIRCLRHLGSKDKSNWQHRIIMRHAHILFPEDSTESEEDALVPAKAVRAFAVLRESMFTKTMVMNVWKCLEERSGRHHVYTEQYTRYVVRLLVILKDRTNLELVLRRIRKKSADFYHFQELWQHCVVAYVKMVRQAYKVPLTEEDPFKNLSPDEFDVIGERMADWVTKAEAENHPAVAALKEASEIKKLNANLMKAGPIDDLIADAYSTLYLDIKSEFPAPPEPEPVQATEGQSKTDEATTADMKAKLFNGLLKSVEDTDVPTTLGSLRATSEQPGSEKMEKQLSSTGEAAPRGRRPGVRRPDILRKAELAVARAAEPPKSAGAAGGPKSRVGSMSSAKNNRTSHHGDGSDADDDEAGHDGDVEMQDADEAHRGSSRRGSQLNDDSAMQVDDENGSDVSSPPKSLHESADESDLSDVPDDYEDDIPPSLLFPNLRRSVDTGTAGTGVDTSTSDMEEEEEDDEEEDEEEEGGEEEAGEAGEADEAMEEHEEGHEDGHDVEMEDEEDEEDEDVEETVEGEETMEVDEEEAEEEGEEEAEEDEAAEEEAEEDVEEEEGEEGEETLLETEGEHAEEDEEDEGEEIGESEESAGEDEAEEDEEDEEAEEAEEEEEAEEAEEDEEGAEDETGAESEGGSGEE</sequence>
<protein>
    <recommendedName>
        <fullName evidence="4">Histone transcription regulator 3 homolog</fullName>
    </recommendedName>
</protein>
<reference evidence="7" key="1">
    <citation type="journal article" date="2023" name="Mol. Phylogenet. Evol.">
        <title>Genome-scale phylogeny and comparative genomics of the fungal order Sordariales.</title>
        <authorList>
            <person name="Hensen N."/>
            <person name="Bonometti L."/>
            <person name="Westerberg I."/>
            <person name="Brannstrom I.O."/>
            <person name="Guillou S."/>
            <person name="Cros-Aarteil S."/>
            <person name="Calhoun S."/>
            <person name="Haridas S."/>
            <person name="Kuo A."/>
            <person name="Mondo S."/>
            <person name="Pangilinan J."/>
            <person name="Riley R."/>
            <person name="LaButti K."/>
            <person name="Andreopoulos B."/>
            <person name="Lipzen A."/>
            <person name="Chen C."/>
            <person name="Yan M."/>
            <person name="Daum C."/>
            <person name="Ng V."/>
            <person name="Clum A."/>
            <person name="Steindorff A."/>
            <person name="Ohm R.A."/>
            <person name="Martin F."/>
            <person name="Silar P."/>
            <person name="Natvig D.O."/>
            <person name="Lalanne C."/>
            <person name="Gautier V."/>
            <person name="Ament-Velasquez S.L."/>
            <person name="Kruys A."/>
            <person name="Hutchinson M.I."/>
            <person name="Powell A.J."/>
            <person name="Barry K."/>
            <person name="Miller A.N."/>
            <person name="Grigoriev I.V."/>
            <person name="Debuchy R."/>
            <person name="Gladieux P."/>
            <person name="Hiltunen Thoren M."/>
            <person name="Johannesson H."/>
        </authorList>
    </citation>
    <scope>NUCLEOTIDE SEQUENCE</scope>
    <source>
        <strain evidence="7">PSN293</strain>
    </source>
</reference>
<feature type="compositionally biased region" description="Polar residues" evidence="6">
    <location>
        <begin position="1829"/>
        <end position="1838"/>
    </location>
</feature>
<dbReference type="Proteomes" id="UP001301769">
    <property type="component" value="Unassembled WGS sequence"/>
</dbReference>
<name>A0AAN6Y987_9PEZI</name>
<feature type="region of interest" description="Disordered" evidence="6">
    <location>
        <begin position="335"/>
        <end position="415"/>
    </location>
</feature>
<gene>
    <name evidence="7" type="ORF">QBC37DRAFT_343618</name>
</gene>
<dbReference type="GO" id="GO:0000417">
    <property type="term" value="C:HIR complex"/>
    <property type="evidence" value="ECO:0007669"/>
    <property type="project" value="TreeGrafter"/>
</dbReference>
<feature type="compositionally biased region" description="Polar residues" evidence="6">
    <location>
        <begin position="1718"/>
        <end position="1727"/>
    </location>
</feature>
<keyword evidence="8" id="KW-1185">Reference proteome</keyword>